<dbReference type="KEGG" id="mmes:MMSR116_00630"/>
<dbReference type="AlphaFoldDB" id="A0A6B9F8X4"/>
<proteinExistence type="predicted"/>
<dbReference type="SUPFAM" id="SSF52172">
    <property type="entry name" value="CheY-like"/>
    <property type="match status" value="1"/>
</dbReference>
<dbReference type="PANTHER" id="PTHR44591:SF3">
    <property type="entry name" value="RESPONSE REGULATORY DOMAIN-CONTAINING PROTEIN"/>
    <property type="match status" value="1"/>
</dbReference>
<dbReference type="PANTHER" id="PTHR44591">
    <property type="entry name" value="STRESS RESPONSE REGULATOR PROTEIN 1"/>
    <property type="match status" value="1"/>
</dbReference>
<dbReference type="Gene3D" id="3.40.50.2300">
    <property type="match status" value="1"/>
</dbReference>
<dbReference type="EMBL" id="CP043538">
    <property type="protein sequence ID" value="QGY00580.1"/>
    <property type="molecule type" value="Genomic_DNA"/>
</dbReference>
<protein>
    <submittedName>
        <fullName evidence="6">Response regulator</fullName>
    </submittedName>
</protein>
<keyword evidence="3" id="KW-0804">Transcription</keyword>
<dbReference type="RefSeq" id="WP_010685754.1">
    <property type="nucleotide sequence ID" value="NZ_CP043538.1"/>
</dbReference>
<reference evidence="6 7" key="2">
    <citation type="journal article" date="2013" name="Genome Announc.">
        <title>Draft Genome Sequence of Methylobacterium mesophilicum Strain SR1.6/6, Isolated from Citrus sinensis.</title>
        <authorList>
            <person name="Marinho Almeida D."/>
            <person name="Dini-Andreote F."/>
            <person name="Camargo Neves A.A."/>
            <person name="Juca Ramos R.T."/>
            <person name="Andreote F.D."/>
            <person name="Carneiro A.R."/>
            <person name="Oliveira de Souza Lima A."/>
            <person name="Caracciolo Gomes de Sa P.H."/>
            <person name="Ribeiro Barbosa M.S."/>
            <person name="Araujo W.L."/>
            <person name="Silva A."/>
        </authorList>
    </citation>
    <scope>NUCLEOTIDE SEQUENCE [LARGE SCALE GENOMIC DNA]</scope>
    <source>
        <strain evidence="6 7">SR1.6/6</strain>
    </source>
</reference>
<dbReference type="GO" id="GO:0000160">
    <property type="term" value="P:phosphorelay signal transduction system"/>
    <property type="evidence" value="ECO:0007669"/>
    <property type="project" value="InterPro"/>
</dbReference>
<dbReference type="InterPro" id="IPR001789">
    <property type="entry name" value="Sig_transdc_resp-reg_receiver"/>
</dbReference>
<name>A0A6B9F8X4_9HYPH</name>
<organism evidence="6 7">
    <name type="scientific">Methylobacterium mesophilicum SR1.6/6</name>
    <dbReference type="NCBI Taxonomy" id="908290"/>
    <lineage>
        <taxon>Bacteria</taxon>
        <taxon>Pseudomonadati</taxon>
        <taxon>Pseudomonadota</taxon>
        <taxon>Alphaproteobacteria</taxon>
        <taxon>Hyphomicrobiales</taxon>
        <taxon>Methylobacteriaceae</taxon>
        <taxon>Methylobacterium</taxon>
    </lineage>
</organism>
<keyword evidence="1 4" id="KW-0597">Phosphoprotein</keyword>
<evidence type="ECO:0000313" key="7">
    <source>
        <dbReference type="Proteomes" id="UP000012488"/>
    </source>
</evidence>
<evidence type="ECO:0000313" key="6">
    <source>
        <dbReference type="EMBL" id="QGY00580.1"/>
    </source>
</evidence>
<evidence type="ECO:0000256" key="2">
    <source>
        <dbReference type="ARBA" id="ARBA00023015"/>
    </source>
</evidence>
<reference evidence="6 7" key="1">
    <citation type="journal article" date="2012" name="Genet. Mol. Biol.">
        <title>Analysis of 16S rRNA and mxaF genes revealing insights into Methylobacterium niche-specific plant association.</title>
        <authorList>
            <person name="Dourado M.N."/>
            <person name="Andreote F.D."/>
            <person name="Dini-Andreote F."/>
            <person name="Conti R."/>
            <person name="Araujo J.M."/>
            <person name="Araujo W.L."/>
        </authorList>
    </citation>
    <scope>NUCLEOTIDE SEQUENCE [LARGE SCALE GENOMIC DNA]</scope>
    <source>
        <strain evidence="6 7">SR1.6/6</strain>
    </source>
</reference>
<accession>A0A6B9F8X4</accession>
<dbReference type="InterPro" id="IPR050595">
    <property type="entry name" value="Bact_response_regulator"/>
</dbReference>
<evidence type="ECO:0000256" key="1">
    <source>
        <dbReference type="ARBA" id="ARBA00022553"/>
    </source>
</evidence>
<dbReference type="Proteomes" id="UP000012488">
    <property type="component" value="Chromosome"/>
</dbReference>
<dbReference type="Pfam" id="PF00072">
    <property type="entry name" value="Response_reg"/>
    <property type="match status" value="1"/>
</dbReference>
<dbReference type="SMART" id="SM00448">
    <property type="entry name" value="REC"/>
    <property type="match status" value="1"/>
</dbReference>
<dbReference type="InterPro" id="IPR011006">
    <property type="entry name" value="CheY-like_superfamily"/>
</dbReference>
<feature type="domain" description="Response regulatory" evidence="5">
    <location>
        <begin position="7"/>
        <end position="120"/>
    </location>
</feature>
<evidence type="ECO:0000256" key="4">
    <source>
        <dbReference type="PROSITE-ProRule" id="PRU00169"/>
    </source>
</evidence>
<dbReference type="OrthoDB" id="9784719at2"/>
<evidence type="ECO:0000256" key="3">
    <source>
        <dbReference type="ARBA" id="ARBA00023163"/>
    </source>
</evidence>
<gene>
    <name evidence="6" type="ORF">MMSR116_00630</name>
</gene>
<dbReference type="PROSITE" id="PS50110">
    <property type="entry name" value="RESPONSE_REGULATORY"/>
    <property type="match status" value="1"/>
</dbReference>
<feature type="modified residue" description="4-aspartylphosphate" evidence="4">
    <location>
        <position position="57"/>
    </location>
</feature>
<sequence length="121" mass="13539">MPAAPAVILVVEDEPLQLMMAVDLVETAGFDVVEARSADEAVRILENRLDIRVVFTDIDMPGGVDGMRLAAMIRDRWPPIELIIISGKHRPTPEELPVRGVFFSKPYKRDQVTRALRQFAA</sequence>
<keyword evidence="2" id="KW-0805">Transcription regulation</keyword>
<evidence type="ECO:0000259" key="5">
    <source>
        <dbReference type="PROSITE" id="PS50110"/>
    </source>
</evidence>